<dbReference type="Gene3D" id="1.20.1530.20">
    <property type="match status" value="1"/>
</dbReference>
<keyword evidence="13" id="KW-1185">Reference proteome</keyword>
<evidence type="ECO:0000256" key="7">
    <source>
        <dbReference type="ARBA" id="ARBA00023065"/>
    </source>
</evidence>
<keyword evidence="9" id="KW-0739">Sodium transport</keyword>
<feature type="transmembrane region" description="Helical" evidence="10">
    <location>
        <begin position="186"/>
        <end position="206"/>
    </location>
</feature>
<dbReference type="EMBL" id="QRBE01000002">
    <property type="protein sequence ID" value="RDS83789.1"/>
    <property type="molecule type" value="Genomic_DNA"/>
</dbReference>
<accession>A0A370X5T5</accession>
<evidence type="ECO:0000256" key="4">
    <source>
        <dbReference type="ARBA" id="ARBA00022692"/>
    </source>
</evidence>
<dbReference type="OrthoDB" id="9781411at2"/>
<dbReference type="GO" id="GO:0016020">
    <property type="term" value="C:membrane"/>
    <property type="evidence" value="ECO:0007669"/>
    <property type="project" value="UniProtKB-SubCell"/>
</dbReference>
<dbReference type="InterPro" id="IPR038770">
    <property type="entry name" value="Na+/solute_symporter_sf"/>
</dbReference>
<dbReference type="RefSeq" id="WP_115494500.1">
    <property type="nucleotide sequence ID" value="NZ_QRBE01000002.1"/>
</dbReference>
<feature type="transmembrane region" description="Helical" evidence="10">
    <location>
        <begin position="227"/>
        <end position="258"/>
    </location>
</feature>
<comment type="caution">
    <text evidence="12">The sequence shown here is derived from an EMBL/GenBank/DDBJ whole genome shotgun (WGS) entry which is preliminary data.</text>
</comment>
<dbReference type="GO" id="GO:0006814">
    <property type="term" value="P:sodium ion transport"/>
    <property type="evidence" value="ECO:0007669"/>
    <property type="project" value="UniProtKB-KW"/>
</dbReference>
<dbReference type="GO" id="GO:0015297">
    <property type="term" value="F:antiporter activity"/>
    <property type="evidence" value="ECO:0007669"/>
    <property type="project" value="UniProtKB-KW"/>
</dbReference>
<evidence type="ECO:0000256" key="2">
    <source>
        <dbReference type="ARBA" id="ARBA00022448"/>
    </source>
</evidence>
<feature type="transmembrane region" description="Helical" evidence="10">
    <location>
        <begin position="93"/>
        <end position="111"/>
    </location>
</feature>
<proteinExistence type="predicted"/>
<dbReference type="Pfam" id="PF00999">
    <property type="entry name" value="Na_H_Exchanger"/>
    <property type="match status" value="1"/>
</dbReference>
<evidence type="ECO:0000256" key="10">
    <source>
        <dbReference type="SAM" id="Phobius"/>
    </source>
</evidence>
<dbReference type="PANTHER" id="PTHR43562">
    <property type="entry name" value="NAPA-TYPE SODIUM/HYDROGEN ANTIPORTER"/>
    <property type="match status" value="1"/>
</dbReference>
<feature type="transmembrane region" description="Helical" evidence="10">
    <location>
        <begin position="64"/>
        <end position="81"/>
    </location>
</feature>
<evidence type="ECO:0000259" key="11">
    <source>
        <dbReference type="Pfam" id="PF00999"/>
    </source>
</evidence>
<name>A0A370X5T5_9GAMM</name>
<protein>
    <submittedName>
        <fullName evidence="12">Cation:proton antiporter</fullName>
    </submittedName>
</protein>
<evidence type="ECO:0000256" key="8">
    <source>
        <dbReference type="ARBA" id="ARBA00023136"/>
    </source>
</evidence>
<sequence>MHHANEILLSLFIVFVAAQIGAEVAQRLKLPGVVGEIAAGCLIGPSVMGWITPEQIAVGTPLDVLSEIGVVLLLFSVGLETRLEDLKKVGKSAFLVGVLGVLLPFAMGSFWAHASGFDWGKSLFVAAAFVATSAGITARVLQELGALQRVESKVILGAAVIDDILAMLLLGVVVSLQGGEGFDPVHLVMVLVGAIGFIAVIGWGGARVMRWNSTWLEKPQSVHSPLLIVLALCLGLAYLSTLFGLAAIIGAFLAGMIASETRQQHTLEQQIQPLLALLTPFFFVLTGSKINLHQLASTDALIALLVVTLIAIVSKLLGGFLGSLSLGRAGAAIVGFGMVPRGEVGVVIASLGLAAGVFSDQMYAIIVAMSLLTAMVTPPILAWLLRRAVNTGEPTLQRDT</sequence>
<dbReference type="PANTHER" id="PTHR43562:SF3">
    <property type="entry name" value="SODIUM ION_PROTON EXCHANGER (EUROFUNG)"/>
    <property type="match status" value="1"/>
</dbReference>
<reference evidence="12 13" key="1">
    <citation type="submission" date="2018-07" db="EMBL/GenBank/DDBJ databases">
        <title>Dyella monticola sp. nov. and Dyella psychrodurans sp. nov. isolated from monsoon evergreen broad-leaved forest soil of Dinghu Mountain, China.</title>
        <authorList>
            <person name="Gao Z."/>
            <person name="Qiu L."/>
        </authorList>
    </citation>
    <scope>NUCLEOTIDE SEQUENCE [LARGE SCALE GENOMIC DNA]</scope>
    <source>
        <strain evidence="12 13">4G-K06</strain>
    </source>
</reference>
<keyword evidence="2" id="KW-0813">Transport</keyword>
<feature type="transmembrane region" description="Helical" evidence="10">
    <location>
        <begin position="300"/>
        <end position="321"/>
    </location>
</feature>
<keyword evidence="5 10" id="KW-1133">Transmembrane helix</keyword>
<keyword evidence="6" id="KW-0915">Sodium</keyword>
<feature type="domain" description="Cation/H+ exchanger transmembrane" evidence="11">
    <location>
        <begin position="17"/>
        <end position="386"/>
    </location>
</feature>
<keyword evidence="4 10" id="KW-0812">Transmembrane</keyword>
<feature type="transmembrane region" description="Helical" evidence="10">
    <location>
        <begin position="362"/>
        <end position="385"/>
    </location>
</feature>
<evidence type="ECO:0000256" key="9">
    <source>
        <dbReference type="ARBA" id="ARBA00023201"/>
    </source>
</evidence>
<gene>
    <name evidence="12" type="ORF">DWU98_05600</name>
</gene>
<organism evidence="12 13">
    <name type="scientific">Dyella monticola</name>
    <dbReference type="NCBI Taxonomy" id="1927958"/>
    <lineage>
        <taxon>Bacteria</taxon>
        <taxon>Pseudomonadati</taxon>
        <taxon>Pseudomonadota</taxon>
        <taxon>Gammaproteobacteria</taxon>
        <taxon>Lysobacterales</taxon>
        <taxon>Rhodanobacteraceae</taxon>
        <taxon>Dyella</taxon>
    </lineage>
</organism>
<keyword evidence="8 10" id="KW-0472">Membrane</keyword>
<dbReference type="InterPro" id="IPR006153">
    <property type="entry name" value="Cation/H_exchanger_TM"/>
</dbReference>
<dbReference type="AlphaFoldDB" id="A0A370X5T5"/>
<evidence type="ECO:0000256" key="1">
    <source>
        <dbReference type="ARBA" id="ARBA00004141"/>
    </source>
</evidence>
<evidence type="ECO:0000313" key="13">
    <source>
        <dbReference type="Proteomes" id="UP000254258"/>
    </source>
</evidence>
<evidence type="ECO:0000256" key="3">
    <source>
        <dbReference type="ARBA" id="ARBA00022449"/>
    </source>
</evidence>
<keyword evidence="7" id="KW-0406">Ion transport</keyword>
<keyword evidence="3" id="KW-0050">Antiport</keyword>
<feature type="transmembrane region" description="Helical" evidence="10">
    <location>
        <begin position="333"/>
        <end position="355"/>
    </location>
</feature>
<feature type="transmembrane region" description="Helical" evidence="10">
    <location>
        <begin position="123"/>
        <end position="142"/>
    </location>
</feature>
<dbReference type="Proteomes" id="UP000254258">
    <property type="component" value="Unassembled WGS sequence"/>
</dbReference>
<evidence type="ECO:0000313" key="12">
    <source>
        <dbReference type="EMBL" id="RDS83789.1"/>
    </source>
</evidence>
<dbReference type="GO" id="GO:1902600">
    <property type="term" value="P:proton transmembrane transport"/>
    <property type="evidence" value="ECO:0007669"/>
    <property type="project" value="InterPro"/>
</dbReference>
<comment type="subcellular location">
    <subcellularLocation>
        <location evidence="1">Membrane</location>
        <topology evidence="1">Multi-pass membrane protein</topology>
    </subcellularLocation>
</comment>
<feature type="transmembrane region" description="Helical" evidence="10">
    <location>
        <begin position="154"/>
        <end position="174"/>
    </location>
</feature>
<evidence type="ECO:0000256" key="6">
    <source>
        <dbReference type="ARBA" id="ARBA00023053"/>
    </source>
</evidence>
<evidence type="ECO:0000256" key="5">
    <source>
        <dbReference type="ARBA" id="ARBA00022989"/>
    </source>
</evidence>